<reference evidence="2" key="1">
    <citation type="journal article" date="2020" name="Cell">
        <title>Large-Scale Comparative Analyses of Tick Genomes Elucidate Their Genetic Diversity and Vector Capacities.</title>
        <authorList>
            <consortium name="Tick Genome and Microbiome Consortium (TIGMIC)"/>
            <person name="Jia N."/>
            <person name="Wang J."/>
            <person name="Shi W."/>
            <person name="Du L."/>
            <person name="Sun Y."/>
            <person name="Zhan W."/>
            <person name="Jiang J.F."/>
            <person name="Wang Q."/>
            <person name="Zhang B."/>
            <person name="Ji P."/>
            <person name="Bell-Sakyi L."/>
            <person name="Cui X.M."/>
            <person name="Yuan T.T."/>
            <person name="Jiang B.G."/>
            <person name="Yang W.F."/>
            <person name="Lam T.T."/>
            <person name="Chang Q.C."/>
            <person name="Ding S.J."/>
            <person name="Wang X.J."/>
            <person name="Zhu J.G."/>
            <person name="Ruan X.D."/>
            <person name="Zhao L."/>
            <person name="Wei J.T."/>
            <person name="Ye R.Z."/>
            <person name="Que T.C."/>
            <person name="Du C.H."/>
            <person name="Zhou Y.H."/>
            <person name="Cheng J.X."/>
            <person name="Dai P.F."/>
            <person name="Guo W.B."/>
            <person name="Han X.H."/>
            <person name="Huang E.J."/>
            <person name="Li L.F."/>
            <person name="Wei W."/>
            <person name="Gao Y.C."/>
            <person name="Liu J.Z."/>
            <person name="Shao H.Z."/>
            <person name="Wang X."/>
            <person name="Wang C.C."/>
            <person name="Yang T.C."/>
            <person name="Huo Q.B."/>
            <person name="Li W."/>
            <person name="Chen H.Y."/>
            <person name="Chen S.E."/>
            <person name="Zhou L.G."/>
            <person name="Ni X.B."/>
            <person name="Tian J.H."/>
            <person name="Sheng Y."/>
            <person name="Liu T."/>
            <person name="Pan Y.S."/>
            <person name="Xia L.Y."/>
            <person name="Li J."/>
            <person name="Zhao F."/>
            <person name="Cao W.C."/>
        </authorList>
    </citation>
    <scope>NUCLEOTIDE SEQUENCE</scope>
    <source>
        <strain evidence="2">Rsan-2018</strain>
    </source>
</reference>
<proteinExistence type="predicted"/>
<dbReference type="Proteomes" id="UP000821837">
    <property type="component" value="Unassembled WGS sequence"/>
</dbReference>
<gene>
    <name evidence="2" type="ORF">HPB52_009973</name>
</gene>
<keyword evidence="3" id="KW-1185">Reference proteome</keyword>
<protein>
    <recommendedName>
        <fullName evidence="1">DUF5641 domain-containing protein</fullName>
    </recommendedName>
</protein>
<dbReference type="Pfam" id="PF18701">
    <property type="entry name" value="DUF5641"/>
    <property type="match status" value="1"/>
</dbReference>
<sequence length="215" mass="23630">MGEAHLLTTGITAVTLLRSSLWLRDPSWLSTPKHAWKDDVRCSKPIITAEEVVPEAQCVVPLAQQEALLTVTDYSRYSRLLRVTTGIYRFINNAAKRRASTVGPLNAQEIARAEHYLTKQVQHSHFPDDLAALSTSTSADRSSVEALAQVVLLLLRSAHEAAPKTPPRLQVGVVVLVHDDSPPIVWKMVRVTELLPGRDNIARACCMRLASGAIV</sequence>
<evidence type="ECO:0000313" key="2">
    <source>
        <dbReference type="EMBL" id="KAH7968600.1"/>
    </source>
</evidence>
<dbReference type="AlphaFoldDB" id="A0A9D4Q5Y7"/>
<accession>A0A9D4Q5Y7</accession>
<dbReference type="VEuPathDB" id="VectorBase:RSAN_026183"/>
<dbReference type="EMBL" id="JABSTV010001248">
    <property type="protein sequence ID" value="KAH7968600.1"/>
    <property type="molecule type" value="Genomic_DNA"/>
</dbReference>
<name>A0A9D4Q5Y7_RHISA</name>
<evidence type="ECO:0000313" key="3">
    <source>
        <dbReference type="Proteomes" id="UP000821837"/>
    </source>
</evidence>
<comment type="caution">
    <text evidence="2">The sequence shown here is derived from an EMBL/GenBank/DDBJ whole genome shotgun (WGS) entry which is preliminary data.</text>
</comment>
<evidence type="ECO:0000259" key="1">
    <source>
        <dbReference type="Pfam" id="PF18701"/>
    </source>
</evidence>
<organism evidence="2 3">
    <name type="scientific">Rhipicephalus sanguineus</name>
    <name type="common">Brown dog tick</name>
    <name type="synonym">Ixodes sanguineus</name>
    <dbReference type="NCBI Taxonomy" id="34632"/>
    <lineage>
        <taxon>Eukaryota</taxon>
        <taxon>Metazoa</taxon>
        <taxon>Ecdysozoa</taxon>
        <taxon>Arthropoda</taxon>
        <taxon>Chelicerata</taxon>
        <taxon>Arachnida</taxon>
        <taxon>Acari</taxon>
        <taxon>Parasitiformes</taxon>
        <taxon>Ixodida</taxon>
        <taxon>Ixodoidea</taxon>
        <taxon>Ixodidae</taxon>
        <taxon>Rhipicephalinae</taxon>
        <taxon>Rhipicephalus</taxon>
        <taxon>Rhipicephalus</taxon>
    </lineage>
</organism>
<feature type="domain" description="DUF5641" evidence="1">
    <location>
        <begin position="166"/>
        <end position="213"/>
    </location>
</feature>
<dbReference type="InterPro" id="IPR040676">
    <property type="entry name" value="DUF5641"/>
</dbReference>
<reference evidence="2" key="2">
    <citation type="submission" date="2021-09" db="EMBL/GenBank/DDBJ databases">
        <authorList>
            <person name="Jia N."/>
            <person name="Wang J."/>
            <person name="Shi W."/>
            <person name="Du L."/>
            <person name="Sun Y."/>
            <person name="Zhan W."/>
            <person name="Jiang J."/>
            <person name="Wang Q."/>
            <person name="Zhang B."/>
            <person name="Ji P."/>
            <person name="Sakyi L.B."/>
            <person name="Cui X."/>
            <person name="Yuan T."/>
            <person name="Jiang B."/>
            <person name="Yang W."/>
            <person name="Lam T.T.-Y."/>
            <person name="Chang Q."/>
            <person name="Ding S."/>
            <person name="Wang X."/>
            <person name="Zhu J."/>
            <person name="Ruan X."/>
            <person name="Zhao L."/>
            <person name="Wei J."/>
            <person name="Que T."/>
            <person name="Du C."/>
            <person name="Cheng J."/>
            <person name="Dai P."/>
            <person name="Han X."/>
            <person name="Huang E."/>
            <person name="Gao Y."/>
            <person name="Liu J."/>
            <person name="Shao H."/>
            <person name="Ye R."/>
            <person name="Li L."/>
            <person name="Wei W."/>
            <person name="Wang X."/>
            <person name="Wang C."/>
            <person name="Huo Q."/>
            <person name="Li W."/>
            <person name="Guo W."/>
            <person name="Chen H."/>
            <person name="Chen S."/>
            <person name="Zhou L."/>
            <person name="Zhou L."/>
            <person name="Ni X."/>
            <person name="Tian J."/>
            <person name="Zhou Y."/>
            <person name="Sheng Y."/>
            <person name="Liu T."/>
            <person name="Pan Y."/>
            <person name="Xia L."/>
            <person name="Li J."/>
            <person name="Zhao F."/>
            <person name="Cao W."/>
        </authorList>
    </citation>
    <scope>NUCLEOTIDE SEQUENCE</scope>
    <source>
        <strain evidence="2">Rsan-2018</strain>
        <tissue evidence="2">Larvae</tissue>
    </source>
</reference>